<evidence type="ECO:0000256" key="2">
    <source>
        <dbReference type="PROSITE-ProRule" id="PRU00169"/>
    </source>
</evidence>
<dbReference type="EMBL" id="JAFITO010000034">
    <property type="protein sequence ID" value="MBN4068648.1"/>
    <property type="molecule type" value="Genomic_DNA"/>
</dbReference>
<dbReference type="SUPFAM" id="SSF52172">
    <property type="entry name" value="CheY-like"/>
    <property type="match status" value="1"/>
</dbReference>
<dbReference type="SMART" id="SM00448">
    <property type="entry name" value="REC"/>
    <property type="match status" value="1"/>
</dbReference>
<gene>
    <name evidence="4" type="ORF">JYU06_03910</name>
</gene>
<dbReference type="Pfam" id="PF00072">
    <property type="entry name" value="Response_reg"/>
    <property type="match status" value="1"/>
</dbReference>
<feature type="domain" description="Response regulatory" evidence="3">
    <location>
        <begin position="8"/>
        <end position="97"/>
    </location>
</feature>
<dbReference type="InterPro" id="IPR011006">
    <property type="entry name" value="CheY-like_superfamily"/>
</dbReference>
<keyword evidence="1 2" id="KW-0597">Phosphoprotein</keyword>
<feature type="modified residue" description="4-aspartylphosphate" evidence="2">
    <location>
        <position position="57"/>
    </location>
</feature>
<evidence type="ECO:0000256" key="1">
    <source>
        <dbReference type="ARBA" id="ARBA00022553"/>
    </source>
</evidence>
<keyword evidence="5" id="KW-1185">Reference proteome</keyword>
<sequence length="97" mass="10623">MQPSVSHTILVVDDQLANLRLLTVILGGAGYTVITGSNSEEALRLINNQPPDIILLDVMMPGMDGFSLCKRLKNDPRFSDIPLIFITSLSQKEDIIA</sequence>
<reference evidence="4 5" key="1">
    <citation type="submission" date="2021-02" db="EMBL/GenBank/DDBJ databases">
        <title>Activity-based single-cell genomes from oceanic crustal fluid captures similar information to metagenomic and metatranscriptomic surveys with orders of magnitude less sampling.</title>
        <authorList>
            <person name="D'Angelo T.S."/>
            <person name="Orcutt B.N."/>
        </authorList>
    </citation>
    <scope>NUCLEOTIDE SEQUENCE [LARGE SCALE GENOMIC DNA]</scope>
    <source>
        <strain evidence="4">AH-315-G02</strain>
    </source>
</reference>
<dbReference type="Proteomes" id="UP000717534">
    <property type="component" value="Unassembled WGS sequence"/>
</dbReference>
<comment type="caution">
    <text evidence="4">The sequence shown here is derived from an EMBL/GenBank/DDBJ whole genome shotgun (WGS) entry which is preliminary data.</text>
</comment>
<dbReference type="InterPro" id="IPR001789">
    <property type="entry name" value="Sig_transdc_resp-reg_receiver"/>
</dbReference>
<dbReference type="InterPro" id="IPR050595">
    <property type="entry name" value="Bact_response_regulator"/>
</dbReference>
<feature type="non-terminal residue" evidence="4">
    <location>
        <position position="97"/>
    </location>
</feature>
<evidence type="ECO:0000313" key="5">
    <source>
        <dbReference type="Proteomes" id="UP000717534"/>
    </source>
</evidence>
<protein>
    <submittedName>
        <fullName evidence="4">Response regulator</fullName>
    </submittedName>
</protein>
<accession>A0ABS3AV41</accession>
<proteinExistence type="predicted"/>
<dbReference type="PANTHER" id="PTHR44591">
    <property type="entry name" value="STRESS RESPONSE REGULATOR PROTEIN 1"/>
    <property type="match status" value="1"/>
</dbReference>
<dbReference type="Gene3D" id="3.40.50.2300">
    <property type="match status" value="1"/>
</dbReference>
<evidence type="ECO:0000259" key="3">
    <source>
        <dbReference type="PROSITE" id="PS50110"/>
    </source>
</evidence>
<dbReference type="PROSITE" id="PS50110">
    <property type="entry name" value="RESPONSE_REGULATORY"/>
    <property type="match status" value="1"/>
</dbReference>
<dbReference type="PANTHER" id="PTHR44591:SF3">
    <property type="entry name" value="RESPONSE REGULATORY DOMAIN-CONTAINING PROTEIN"/>
    <property type="match status" value="1"/>
</dbReference>
<name>A0ABS3AV41_9BACT</name>
<evidence type="ECO:0000313" key="4">
    <source>
        <dbReference type="EMBL" id="MBN4068648.1"/>
    </source>
</evidence>
<organism evidence="4 5">
    <name type="scientific">Desulfotalea psychrophila</name>
    <dbReference type="NCBI Taxonomy" id="84980"/>
    <lineage>
        <taxon>Bacteria</taxon>
        <taxon>Pseudomonadati</taxon>
        <taxon>Thermodesulfobacteriota</taxon>
        <taxon>Desulfobulbia</taxon>
        <taxon>Desulfobulbales</taxon>
        <taxon>Desulfocapsaceae</taxon>
        <taxon>Desulfotalea</taxon>
    </lineage>
</organism>